<feature type="transmembrane region" description="Helical" evidence="7">
    <location>
        <begin position="422"/>
        <end position="440"/>
    </location>
</feature>
<comment type="subcellular location">
    <subcellularLocation>
        <location evidence="1">Cell membrane</location>
        <topology evidence="1">Multi-pass membrane protein</topology>
    </subcellularLocation>
    <subcellularLocation>
        <location evidence="7">Membrane</location>
        <topology evidence="7">Multi-pass membrane protein</topology>
    </subcellularLocation>
</comment>
<organism evidence="8 9">
    <name type="scientific">Porites evermanni</name>
    <dbReference type="NCBI Taxonomy" id="104178"/>
    <lineage>
        <taxon>Eukaryota</taxon>
        <taxon>Metazoa</taxon>
        <taxon>Cnidaria</taxon>
        <taxon>Anthozoa</taxon>
        <taxon>Hexacorallia</taxon>
        <taxon>Scleractinia</taxon>
        <taxon>Fungiina</taxon>
        <taxon>Poritidae</taxon>
        <taxon>Porites</taxon>
    </lineage>
</organism>
<name>A0ABN8LH19_9CNID</name>
<evidence type="ECO:0000256" key="4">
    <source>
        <dbReference type="ARBA" id="ARBA00022692"/>
    </source>
</evidence>
<dbReference type="PANTHER" id="PTHR16024">
    <property type="entry name" value="XK-RELATED PROTEIN"/>
    <property type="match status" value="1"/>
</dbReference>
<protein>
    <recommendedName>
        <fullName evidence="7">XK-related protein</fullName>
    </recommendedName>
</protein>
<reference evidence="8 9" key="1">
    <citation type="submission" date="2022-05" db="EMBL/GenBank/DDBJ databases">
        <authorList>
            <consortium name="Genoscope - CEA"/>
            <person name="William W."/>
        </authorList>
    </citation>
    <scope>NUCLEOTIDE SEQUENCE [LARGE SCALE GENOMIC DNA]</scope>
</reference>
<evidence type="ECO:0000256" key="1">
    <source>
        <dbReference type="ARBA" id="ARBA00004651"/>
    </source>
</evidence>
<evidence type="ECO:0000256" key="5">
    <source>
        <dbReference type="ARBA" id="ARBA00022989"/>
    </source>
</evidence>
<keyword evidence="3" id="KW-1003">Cell membrane</keyword>
<keyword evidence="9" id="KW-1185">Reference proteome</keyword>
<sequence>MELAKNHRETGKVRFLMELAKNHRETGNASSVVCSHKAGTDAPTQDTKEVNEPFCRKFSGCFREIWKNICDNRPPLTGAEDEETLFWRKRGKCGRQQLLAPLCALFLILFDVGMDFKVAVTHFMQGHYNWGAYTVGVVIFSLVMIEALSASFYISDQRDLNKTYWLKQNSLEVKNWFYWLHFVFCGRILRCSQIFRTVRRIRRIQVHHPDNQIQLYRLYISQQRQLSILGVVEAFTEQAPQIALQLYILLAKRGFDWTSEDIMVSVNMAKSLALFSFSLLTFIRYLRLGNEESKLLELFSWASLLNFLWRLFMLVARILALVLFASSFKHMVFVIVAIHFLFSFFLIITQPDKYFAEGSARDKLLRCAFTCINTFCFFPLAGKNTWKWATPYYFVTFIENSIMVLIWNFYSDFGQGFKNVMLVTEWSAFLLGLVSVLLYYKNFHPSKRDRNNTECSRPVACRTVDEEQCVV</sequence>
<feature type="transmembrane region" description="Helical" evidence="7">
    <location>
        <begin position="392"/>
        <end position="410"/>
    </location>
</feature>
<proteinExistence type="inferred from homology"/>
<evidence type="ECO:0000313" key="9">
    <source>
        <dbReference type="Proteomes" id="UP001159427"/>
    </source>
</evidence>
<gene>
    <name evidence="8" type="ORF">PEVE_00028810</name>
</gene>
<feature type="transmembrane region" description="Helical" evidence="7">
    <location>
        <begin position="271"/>
        <end position="287"/>
    </location>
</feature>
<dbReference type="Proteomes" id="UP001159427">
    <property type="component" value="Unassembled WGS sequence"/>
</dbReference>
<evidence type="ECO:0000256" key="6">
    <source>
        <dbReference type="ARBA" id="ARBA00023136"/>
    </source>
</evidence>
<dbReference type="PANTHER" id="PTHR16024:SF6">
    <property type="entry name" value="XK-RELATED PROTEIN"/>
    <property type="match status" value="1"/>
</dbReference>
<keyword evidence="6 7" id="KW-0472">Membrane</keyword>
<comment type="similarity">
    <text evidence="2 7">Belongs to the XK family.</text>
</comment>
<feature type="transmembrane region" description="Helical" evidence="7">
    <location>
        <begin position="307"/>
        <end position="325"/>
    </location>
</feature>
<dbReference type="EMBL" id="CALNXI010000040">
    <property type="protein sequence ID" value="CAH3016367.1"/>
    <property type="molecule type" value="Genomic_DNA"/>
</dbReference>
<dbReference type="Pfam" id="PF09815">
    <property type="entry name" value="XK-related"/>
    <property type="match status" value="1"/>
</dbReference>
<feature type="transmembrane region" description="Helical" evidence="7">
    <location>
        <begin position="130"/>
        <end position="154"/>
    </location>
</feature>
<comment type="caution">
    <text evidence="8">The sequence shown here is derived from an EMBL/GenBank/DDBJ whole genome shotgun (WGS) entry which is preliminary data.</text>
</comment>
<evidence type="ECO:0000256" key="2">
    <source>
        <dbReference type="ARBA" id="ARBA00008789"/>
    </source>
</evidence>
<feature type="transmembrane region" description="Helical" evidence="7">
    <location>
        <begin position="363"/>
        <end position="380"/>
    </location>
</feature>
<keyword evidence="5 7" id="KW-1133">Transmembrane helix</keyword>
<feature type="transmembrane region" description="Helical" evidence="7">
    <location>
        <begin position="98"/>
        <end position="118"/>
    </location>
</feature>
<accession>A0ABN8LH19</accession>
<keyword evidence="4 7" id="KW-0812">Transmembrane</keyword>
<evidence type="ECO:0000313" key="8">
    <source>
        <dbReference type="EMBL" id="CAH3016367.1"/>
    </source>
</evidence>
<evidence type="ECO:0000256" key="3">
    <source>
        <dbReference type="ARBA" id="ARBA00022475"/>
    </source>
</evidence>
<dbReference type="InterPro" id="IPR050895">
    <property type="entry name" value="XK-related_scramblase"/>
</dbReference>
<feature type="transmembrane region" description="Helical" evidence="7">
    <location>
        <begin position="332"/>
        <end position="351"/>
    </location>
</feature>
<evidence type="ECO:0000256" key="7">
    <source>
        <dbReference type="RuleBase" id="RU910716"/>
    </source>
</evidence>
<dbReference type="InterPro" id="IPR018629">
    <property type="entry name" value="XK-rel"/>
</dbReference>